<dbReference type="GO" id="GO:0016747">
    <property type="term" value="F:acyltransferase activity, transferring groups other than amino-acyl groups"/>
    <property type="evidence" value="ECO:0007669"/>
    <property type="project" value="InterPro"/>
</dbReference>
<dbReference type="Gene3D" id="3.40.630.30">
    <property type="match status" value="1"/>
</dbReference>
<proteinExistence type="predicted"/>
<gene>
    <name evidence="4" type="ORF">CAP51_15845</name>
</gene>
<dbReference type="InterPro" id="IPR016181">
    <property type="entry name" value="Acyl_CoA_acyltransferase"/>
</dbReference>
<protein>
    <submittedName>
        <fullName evidence="4">GNAT family N-acetyltransferase</fullName>
    </submittedName>
</protein>
<evidence type="ECO:0000259" key="3">
    <source>
        <dbReference type="PROSITE" id="PS51186"/>
    </source>
</evidence>
<evidence type="ECO:0000313" key="5">
    <source>
        <dbReference type="Proteomes" id="UP000196536"/>
    </source>
</evidence>
<sequence length="148" mass="17151">MLITQARLSDSEELLALQKLAYQSEAELNNDDNIPPLTQTLTQYIEEFPQRLILKIEKNDRIIASGQAYIENDTCYIGRLIVHPEFQGQGLGSAILDQLEQEYSSAKRFELYTGEKSIRNLQLYQRKGYRIFKQEVLGKTTVIFLEKF</sequence>
<dbReference type="InterPro" id="IPR050832">
    <property type="entry name" value="Bact_Acetyltransf"/>
</dbReference>
<dbReference type="OrthoDB" id="9789605at2"/>
<evidence type="ECO:0000256" key="2">
    <source>
        <dbReference type="ARBA" id="ARBA00023315"/>
    </source>
</evidence>
<dbReference type="AlphaFoldDB" id="A0A1Z9YU01"/>
<dbReference type="CDD" id="cd04301">
    <property type="entry name" value="NAT_SF"/>
    <property type="match status" value="1"/>
</dbReference>
<dbReference type="InterPro" id="IPR000182">
    <property type="entry name" value="GNAT_dom"/>
</dbReference>
<dbReference type="PANTHER" id="PTHR43877">
    <property type="entry name" value="AMINOALKYLPHOSPHONATE N-ACETYLTRANSFERASE-RELATED-RELATED"/>
    <property type="match status" value="1"/>
</dbReference>
<accession>A0A1Z9YU01</accession>
<feature type="domain" description="N-acetyltransferase" evidence="3">
    <location>
        <begin position="1"/>
        <end position="148"/>
    </location>
</feature>
<keyword evidence="2" id="KW-0012">Acyltransferase</keyword>
<evidence type="ECO:0000256" key="1">
    <source>
        <dbReference type="ARBA" id="ARBA00022679"/>
    </source>
</evidence>
<dbReference type="Pfam" id="PF00583">
    <property type="entry name" value="Acetyltransf_1"/>
    <property type="match status" value="1"/>
</dbReference>
<name>A0A1Z9YU01_9GAMM</name>
<comment type="caution">
    <text evidence="4">The sequence shown here is derived from an EMBL/GenBank/DDBJ whole genome shotgun (WGS) entry which is preliminary data.</text>
</comment>
<dbReference type="Proteomes" id="UP000196536">
    <property type="component" value="Unassembled WGS sequence"/>
</dbReference>
<reference evidence="4 5" key="1">
    <citation type="submission" date="2017-05" db="EMBL/GenBank/DDBJ databases">
        <title>Acinetobacter populi ANC 5415 (= PBJ7), whole genome shotgun sequencing project.</title>
        <authorList>
            <person name="Nemec A."/>
            <person name="Radolfova-Krizova L."/>
        </authorList>
    </citation>
    <scope>NUCLEOTIDE SEQUENCE [LARGE SCALE GENOMIC DNA]</scope>
    <source>
        <strain evidence="4 5">PBJ7</strain>
    </source>
</reference>
<evidence type="ECO:0000313" key="4">
    <source>
        <dbReference type="EMBL" id="OUY05700.1"/>
    </source>
</evidence>
<keyword evidence="5" id="KW-1185">Reference proteome</keyword>
<dbReference type="SUPFAM" id="SSF55729">
    <property type="entry name" value="Acyl-CoA N-acyltransferases (Nat)"/>
    <property type="match status" value="1"/>
</dbReference>
<organism evidence="4 5">
    <name type="scientific">Acinetobacter populi</name>
    <dbReference type="NCBI Taxonomy" id="1582270"/>
    <lineage>
        <taxon>Bacteria</taxon>
        <taxon>Pseudomonadati</taxon>
        <taxon>Pseudomonadota</taxon>
        <taxon>Gammaproteobacteria</taxon>
        <taxon>Moraxellales</taxon>
        <taxon>Moraxellaceae</taxon>
        <taxon>Acinetobacter</taxon>
    </lineage>
</organism>
<dbReference type="PANTHER" id="PTHR43877:SF2">
    <property type="entry name" value="AMINOALKYLPHOSPHONATE N-ACETYLTRANSFERASE-RELATED"/>
    <property type="match status" value="1"/>
</dbReference>
<keyword evidence="1 4" id="KW-0808">Transferase</keyword>
<dbReference type="EMBL" id="NEXX01000007">
    <property type="protein sequence ID" value="OUY05700.1"/>
    <property type="molecule type" value="Genomic_DNA"/>
</dbReference>
<dbReference type="PROSITE" id="PS51186">
    <property type="entry name" value="GNAT"/>
    <property type="match status" value="1"/>
</dbReference>